<dbReference type="PROSITE" id="PS51257">
    <property type="entry name" value="PROKAR_LIPOPROTEIN"/>
    <property type="match status" value="1"/>
</dbReference>
<feature type="compositionally biased region" description="Polar residues" evidence="1">
    <location>
        <begin position="37"/>
        <end position="56"/>
    </location>
</feature>
<organism evidence="3 4">
    <name type="scientific">Mycoplasmopsis maculosa</name>
    <dbReference type="NCBI Taxonomy" id="114885"/>
    <lineage>
        <taxon>Bacteria</taxon>
        <taxon>Bacillati</taxon>
        <taxon>Mycoplasmatota</taxon>
        <taxon>Mycoplasmoidales</taxon>
        <taxon>Metamycoplasmataceae</taxon>
        <taxon>Mycoplasmopsis</taxon>
    </lineage>
</organism>
<feature type="signal peptide" evidence="2">
    <location>
        <begin position="1"/>
        <end position="22"/>
    </location>
</feature>
<protein>
    <submittedName>
        <fullName evidence="3">Mycoplasma P30 protein</fullName>
    </submittedName>
</protein>
<dbReference type="AlphaFoldDB" id="A0A449B431"/>
<keyword evidence="4" id="KW-1185">Reference proteome</keyword>
<feature type="chain" id="PRO_5019010871" evidence="2">
    <location>
        <begin position="23"/>
        <end position="191"/>
    </location>
</feature>
<dbReference type="RefSeq" id="WP_129646418.1">
    <property type="nucleotide sequence ID" value="NZ_LR215037.1"/>
</dbReference>
<proteinExistence type="predicted"/>
<evidence type="ECO:0000313" key="4">
    <source>
        <dbReference type="Proteomes" id="UP000290243"/>
    </source>
</evidence>
<accession>A0A449B431</accession>
<dbReference type="KEGG" id="mmau:NCTC10168_00281"/>
<evidence type="ECO:0000256" key="1">
    <source>
        <dbReference type="SAM" id="MobiDB-lite"/>
    </source>
</evidence>
<gene>
    <name evidence="3" type="ORF">NCTC10168_00281</name>
</gene>
<name>A0A449B431_9BACT</name>
<feature type="region of interest" description="Disordered" evidence="1">
    <location>
        <begin position="24"/>
        <end position="56"/>
    </location>
</feature>
<dbReference type="Proteomes" id="UP000290243">
    <property type="component" value="Chromosome"/>
</dbReference>
<keyword evidence="2" id="KW-0732">Signal</keyword>
<dbReference type="Pfam" id="PF07390">
    <property type="entry name" value="P30"/>
    <property type="match status" value="1"/>
</dbReference>
<reference evidence="3 4" key="1">
    <citation type="submission" date="2019-01" db="EMBL/GenBank/DDBJ databases">
        <authorList>
            <consortium name="Pathogen Informatics"/>
        </authorList>
    </citation>
    <scope>NUCLEOTIDE SEQUENCE [LARGE SCALE GENOMIC DNA]</scope>
    <source>
        <strain evidence="3 4">NCTC10168</strain>
    </source>
</reference>
<evidence type="ECO:0000256" key="2">
    <source>
        <dbReference type="SAM" id="SignalP"/>
    </source>
</evidence>
<sequence>MKKKLKIFFVTLNTSLFIPSVAASCSNSDSKNEVEKSNTQPPSIKNEGTNPKNSNVDTINEIVGTNIKIKKHKGEVKVATLPEGYSYNESLNLSTISKESFTFNSGTNNFASENLIAPKKIGNPSSIYLNFHEGKNTLFGKYPSGKKPHEGLELGTFSGIADGVVFSGALKPTYSNKKNKTVSASNYADVL</sequence>
<evidence type="ECO:0000313" key="3">
    <source>
        <dbReference type="EMBL" id="VEU75363.1"/>
    </source>
</evidence>
<dbReference type="InterPro" id="IPR009975">
    <property type="entry name" value="P30"/>
</dbReference>
<dbReference type="EMBL" id="LR215037">
    <property type="protein sequence ID" value="VEU75363.1"/>
    <property type="molecule type" value="Genomic_DNA"/>
</dbReference>